<dbReference type="KEGG" id="pphr:APZ00_11695"/>
<feature type="transmembrane region" description="Helical" evidence="5">
    <location>
        <begin position="144"/>
        <end position="164"/>
    </location>
</feature>
<evidence type="ECO:0000256" key="2">
    <source>
        <dbReference type="ARBA" id="ARBA00022692"/>
    </source>
</evidence>
<feature type="transmembrane region" description="Helical" evidence="5">
    <location>
        <begin position="44"/>
        <end position="64"/>
    </location>
</feature>
<keyword evidence="8" id="KW-1185">Reference proteome</keyword>
<reference evidence="7 8" key="1">
    <citation type="submission" date="2015-10" db="EMBL/GenBank/DDBJ databases">
        <title>The world's first case of liver abscess caused by Pannonibacter phragmitetus.</title>
        <authorList>
            <person name="Ming D."/>
            <person name="Wang M."/>
            <person name="Zhou Y."/>
            <person name="Jiang T."/>
            <person name="Hu S."/>
        </authorList>
    </citation>
    <scope>NUCLEOTIDE SEQUENCE [LARGE SCALE GENOMIC DNA]</scope>
    <source>
        <strain evidence="7 8">31801</strain>
    </source>
</reference>
<keyword evidence="3 5" id="KW-1133">Transmembrane helix</keyword>
<proteinExistence type="predicted"/>
<evidence type="ECO:0000256" key="4">
    <source>
        <dbReference type="ARBA" id="ARBA00023136"/>
    </source>
</evidence>
<protein>
    <submittedName>
        <fullName evidence="7">NnrU family protein</fullName>
    </submittedName>
</protein>
<organism evidence="7 8">
    <name type="scientific">Pannonibacter phragmitetus</name>
    <dbReference type="NCBI Taxonomy" id="121719"/>
    <lineage>
        <taxon>Bacteria</taxon>
        <taxon>Pseudomonadati</taxon>
        <taxon>Pseudomonadota</taxon>
        <taxon>Alphaproteobacteria</taxon>
        <taxon>Hyphomicrobiales</taxon>
        <taxon>Stappiaceae</taxon>
        <taxon>Pannonibacter</taxon>
    </lineage>
</organism>
<gene>
    <name evidence="7" type="ORF">APZ00_11695</name>
</gene>
<comment type="subcellular location">
    <subcellularLocation>
        <location evidence="1">Membrane</location>
        <topology evidence="1">Multi-pass membrane protein</topology>
    </subcellularLocation>
</comment>
<evidence type="ECO:0000313" key="7">
    <source>
        <dbReference type="EMBL" id="ALV27645.1"/>
    </source>
</evidence>
<dbReference type="Proteomes" id="UP000064921">
    <property type="component" value="Chromosome"/>
</dbReference>
<dbReference type="AlphaFoldDB" id="A0A0U3PK66"/>
<keyword evidence="4 5" id="KW-0472">Membrane</keyword>
<evidence type="ECO:0000256" key="3">
    <source>
        <dbReference type="ARBA" id="ARBA00022989"/>
    </source>
</evidence>
<evidence type="ECO:0000256" key="1">
    <source>
        <dbReference type="ARBA" id="ARBA00004141"/>
    </source>
</evidence>
<feature type="transmembrane region" description="Helical" evidence="5">
    <location>
        <begin position="6"/>
        <end position="23"/>
    </location>
</feature>
<keyword evidence="2 5" id="KW-0812">Transmembrane</keyword>
<feature type="domain" description="NnrU" evidence="6">
    <location>
        <begin position="10"/>
        <end position="224"/>
    </location>
</feature>
<evidence type="ECO:0000259" key="6">
    <source>
        <dbReference type="Pfam" id="PF07298"/>
    </source>
</evidence>
<dbReference type="STRING" id="121719.APZ00_11695"/>
<sequence length="231" mass="25043">MSAVLGAGEFILAFMVFLLAHRIPTIPVVRSTCVATLGPRGFTLAYSALSLLLLAWVIGAAGRAPYVHLWDTVPALAYFALALMLAAFLIASLALGRPNPFSFGGMNNGLFDPARPGIVRLTRHPLLVALALWSLAHLVVKGNAAHVLMFGSFLAFSFLGMRMLNRRKQRQMGARWQDLDSAVAARPLLACLLPLRETVLRGCVAVALLYLMLLLHPVLFGVDPLHAYFLG</sequence>
<accession>A0A0U3PK66</accession>
<dbReference type="eggNOG" id="COG4094">
    <property type="taxonomic scope" value="Bacteria"/>
</dbReference>
<feature type="transmembrane region" description="Helical" evidence="5">
    <location>
        <begin position="199"/>
        <end position="220"/>
    </location>
</feature>
<dbReference type="InterPro" id="IPR009915">
    <property type="entry name" value="NnrU_dom"/>
</dbReference>
<feature type="transmembrane region" description="Helical" evidence="5">
    <location>
        <begin position="76"/>
        <end position="96"/>
    </location>
</feature>
<dbReference type="EMBL" id="CP013068">
    <property type="protein sequence ID" value="ALV27645.1"/>
    <property type="molecule type" value="Genomic_DNA"/>
</dbReference>
<evidence type="ECO:0000256" key="5">
    <source>
        <dbReference type="SAM" id="Phobius"/>
    </source>
</evidence>
<feature type="transmembrane region" description="Helical" evidence="5">
    <location>
        <begin position="117"/>
        <end position="138"/>
    </location>
</feature>
<dbReference type="GO" id="GO:0016020">
    <property type="term" value="C:membrane"/>
    <property type="evidence" value="ECO:0007669"/>
    <property type="project" value="UniProtKB-SubCell"/>
</dbReference>
<name>A0A0U3PK66_9HYPH</name>
<dbReference type="RefSeq" id="WP_058899001.1">
    <property type="nucleotide sequence ID" value="NZ_CP013068.1"/>
</dbReference>
<evidence type="ECO:0000313" key="8">
    <source>
        <dbReference type="Proteomes" id="UP000064921"/>
    </source>
</evidence>
<dbReference type="Pfam" id="PF07298">
    <property type="entry name" value="NnrU"/>
    <property type="match status" value="1"/>
</dbReference>